<keyword evidence="3" id="KW-1185">Reference proteome</keyword>
<gene>
    <name evidence="2" type="ORF">PXEA_LOCUS4462</name>
</gene>
<reference evidence="2" key="1">
    <citation type="submission" date="2018-11" db="EMBL/GenBank/DDBJ databases">
        <authorList>
            <consortium name="Pathogen Informatics"/>
        </authorList>
    </citation>
    <scope>NUCLEOTIDE SEQUENCE</scope>
</reference>
<dbReference type="PANTHER" id="PTHR22878">
    <property type="entry name" value="DYNEIN HEAVY CHAIN 6, AXONEMAL-LIKE-RELATED"/>
    <property type="match status" value="1"/>
</dbReference>
<proteinExistence type="predicted"/>
<dbReference type="GO" id="GO:0007018">
    <property type="term" value="P:microtubule-based movement"/>
    <property type="evidence" value="ECO:0007669"/>
    <property type="project" value="InterPro"/>
</dbReference>
<dbReference type="InterPro" id="IPR004273">
    <property type="entry name" value="Dynein_heavy_D6_P-loop"/>
</dbReference>
<organism evidence="2 3">
    <name type="scientific">Protopolystoma xenopodis</name>
    <dbReference type="NCBI Taxonomy" id="117903"/>
    <lineage>
        <taxon>Eukaryota</taxon>
        <taxon>Metazoa</taxon>
        <taxon>Spiralia</taxon>
        <taxon>Lophotrochozoa</taxon>
        <taxon>Platyhelminthes</taxon>
        <taxon>Monogenea</taxon>
        <taxon>Polyopisthocotylea</taxon>
        <taxon>Polystomatidea</taxon>
        <taxon>Polystomatidae</taxon>
        <taxon>Protopolystoma</taxon>
    </lineage>
</organism>
<dbReference type="GO" id="GO:0045505">
    <property type="term" value="F:dynein intermediate chain binding"/>
    <property type="evidence" value="ECO:0007669"/>
    <property type="project" value="InterPro"/>
</dbReference>
<dbReference type="AlphaFoldDB" id="A0A3S5A3J5"/>
<comment type="caution">
    <text evidence="2">The sequence shown here is derived from an EMBL/GenBank/DDBJ whole genome shotgun (WGS) entry which is preliminary data.</text>
</comment>
<evidence type="ECO:0000313" key="2">
    <source>
        <dbReference type="EMBL" id="VEL11022.1"/>
    </source>
</evidence>
<evidence type="ECO:0000313" key="3">
    <source>
        <dbReference type="Proteomes" id="UP000784294"/>
    </source>
</evidence>
<dbReference type="GO" id="GO:0008569">
    <property type="term" value="F:minus-end-directed microtubule motor activity"/>
    <property type="evidence" value="ECO:0007669"/>
    <property type="project" value="InterPro"/>
</dbReference>
<sequence>MTIRMQQEDKLIRTKELCFLVRGNPCLLDQALIPPVTWLSETSWRDAVYLAAWLPRSFAHLPSELQTKAVDWRAWLASNQPELQTGPGSTSNLRPVQQLCLLRCLRMDRIPAGLRRYIQRTMGKAYVNPPQPNLNDVVTSTSPTVPIILIVKPGCDPTQGINDLAAKMEMTANRVKYLSMGQGQEIVRSCR</sequence>
<dbReference type="InterPro" id="IPR027417">
    <property type="entry name" value="P-loop_NTPase"/>
</dbReference>
<feature type="domain" description="Dynein heavy chain region D6 P-loop" evidence="1">
    <location>
        <begin position="143"/>
        <end position="186"/>
    </location>
</feature>
<dbReference type="GO" id="GO:0051959">
    <property type="term" value="F:dynein light intermediate chain binding"/>
    <property type="evidence" value="ECO:0007669"/>
    <property type="project" value="InterPro"/>
</dbReference>
<dbReference type="InterPro" id="IPR026983">
    <property type="entry name" value="DHC"/>
</dbReference>
<evidence type="ECO:0000259" key="1">
    <source>
        <dbReference type="Pfam" id="PF03028"/>
    </source>
</evidence>
<accession>A0A3S5A3J5</accession>
<dbReference type="GO" id="GO:0030286">
    <property type="term" value="C:dynein complex"/>
    <property type="evidence" value="ECO:0007669"/>
    <property type="project" value="InterPro"/>
</dbReference>
<dbReference type="Gene3D" id="3.40.50.300">
    <property type="entry name" value="P-loop containing nucleotide triphosphate hydrolases"/>
    <property type="match status" value="1"/>
</dbReference>
<name>A0A3S5A3J5_9PLAT</name>
<dbReference type="Pfam" id="PF03028">
    <property type="entry name" value="Dynein_heavy"/>
    <property type="match status" value="1"/>
</dbReference>
<dbReference type="EMBL" id="CAAALY010010623">
    <property type="protein sequence ID" value="VEL11022.1"/>
    <property type="molecule type" value="Genomic_DNA"/>
</dbReference>
<dbReference type="PANTHER" id="PTHR22878:SF63">
    <property type="entry name" value="DYNEIN AXONEMAL HEAVY CHAIN 10"/>
    <property type="match status" value="1"/>
</dbReference>
<protein>
    <recommendedName>
        <fullName evidence="1">Dynein heavy chain region D6 P-loop domain-containing protein</fullName>
    </recommendedName>
</protein>
<dbReference type="OrthoDB" id="447173at2759"/>
<dbReference type="Proteomes" id="UP000784294">
    <property type="component" value="Unassembled WGS sequence"/>
</dbReference>